<evidence type="ECO:0000256" key="2">
    <source>
        <dbReference type="ARBA" id="ARBA00008787"/>
    </source>
</evidence>
<dbReference type="AlphaFoldDB" id="A0AA48HAC8"/>
<dbReference type="CDD" id="cd16098">
    <property type="entry name" value="FliS"/>
    <property type="match status" value="1"/>
</dbReference>
<evidence type="ECO:0000256" key="5">
    <source>
        <dbReference type="ARBA" id="ARBA00023186"/>
    </source>
</evidence>
<dbReference type="NCBIfam" id="TIGR00208">
    <property type="entry name" value="fliS"/>
    <property type="match status" value="1"/>
</dbReference>
<feature type="coiled-coil region" evidence="7">
    <location>
        <begin position="99"/>
        <end position="126"/>
    </location>
</feature>
<dbReference type="EMBL" id="AP027081">
    <property type="protein sequence ID" value="BDU78823.1"/>
    <property type="molecule type" value="Genomic_DNA"/>
</dbReference>
<comment type="subcellular location">
    <subcellularLocation>
        <location evidence="1 6">Cytoplasm</location>
        <location evidence="1 6">Cytosol</location>
    </subcellularLocation>
</comment>
<evidence type="ECO:0000256" key="1">
    <source>
        <dbReference type="ARBA" id="ARBA00004514"/>
    </source>
</evidence>
<name>A0AA48HAC8_9BACT</name>
<dbReference type="InterPro" id="IPR003713">
    <property type="entry name" value="FliS"/>
</dbReference>
<evidence type="ECO:0000313" key="8">
    <source>
        <dbReference type="EMBL" id="BDU78823.1"/>
    </source>
</evidence>
<proteinExistence type="inferred from homology"/>
<dbReference type="PANTHER" id="PTHR34773">
    <property type="entry name" value="FLAGELLAR SECRETION CHAPERONE FLIS"/>
    <property type="match status" value="1"/>
</dbReference>
<comment type="similarity">
    <text evidence="2 6">Belongs to the FliS family.</text>
</comment>
<dbReference type="GO" id="GO:0005829">
    <property type="term" value="C:cytosol"/>
    <property type="evidence" value="ECO:0007669"/>
    <property type="project" value="UniProtKB-SubCell"/>
</dbReference>
<sequence>MNPNYGGTAANHYLIQQINGASPERLMFMLLEGAQKFLLQAIAAVRRRDIATRARMVNRVSSIVEELAIRLNHEEGGELVGNLTRIYDWWLKELFEASQRNEAERLETIERQIAEMKTAWAELDQRQSTTQASPLSAQGLVG</sequence>
<dbReference type="GO" id="GO:0071973">
    <property type="term" value="P:bacterial-type flagellum-dependent cell motility"/>
    <property type="evidence" value="ECO:0007669"/>
    <property type="project" value="TreeGrafter"/>
</dbReference>
<reference evidence="8" key="1">
    <citation type="journal article" date="2023" name="Int. J. Syst. Evol. Microbiol.">
        <title>Mesoterricola silvestris gen. nov., sp. nov., Mesoterricola sediminis sp. nov., Geothrix oryzae sp. nov., Geothrix edaphica sp. nov., Geothrix rubra sp. nov., and Geothrix limicola sp. nov., six novel members of Acidobacteriota isolated from soils.</title>
        <authorList>
            <person name="Itoh H."/>
            <person name="Sugisawa Y."/>
            <person name="Mise K."/>
            <person name="Xu Z."/>
            <person name="Kuniyasu M."/>
            <person name="Ushijima N."/>
            <person name="Kawano K."/>
            <person name="Kobayashi E."/>
            <person name="Shiratori Y."/>
            <person name="Masuda Y."/>
            <person name="Senoo K."/>
        </authorList>
    </citation>
    <scope>NUCLEOTIDE SEQUENCE</scope>
    <source>
        <strain evidence="8">W786</strain>
    </source>
</reference>
<dbReference type="RefSeq" id="WP_243333578.1">
    <property type="nucleotide sequence ID" value="NZ_AP027081.1"/>
</dbReference>
<keyword evidence="4 6" id="KW-1005">Bacterial flagellum biogenesis</keyword>
<organism evidence="8 9">
    <name type="scientific">Mesoterricola sediminis</name>
    <dbReference type="NCBI Taxonomy" id="2927980"/>
    <lineage>
        <taxon>Bacteria</taxon>
        <taxon>Pseudomonadati</taxon>
        <taxon>Acidobacteriota</taxon>
        <taxon>Holophagae</taxon>
        <taxon>Holophagales</taxon>
        <taxon>Holophagaceae</taxon>
        <taxon>Mesoterricola</taxon>
    </lineage>
</organism>
<protein>
    <recommendedName>
        <fullName evidence="6">Flagellar secretion chaperone FliS</fullName>
    </recommendedName>
</protein>
<dbReference type="InterPro" id="IPR036584">
    <property type="entry name" value="FliS_sf"/>
</dbReference>
<evidence type="ECO:0000256" key="7">
    <source>
        <dbReference type="SAM" id="Coils"/>
    </source>
</evidence>
<keyword evidence="3 6" id="KW-0963">Cytoplasm</keyword>
<evidence type="ECO:0000313" key="9">
    <source>
        <dbReference type="Proteomes" id="UP001228113"/>
    </source>
</evidence>
<gene>
    <name evidence="8" type="ORF">METESE_37810</name>
</gene>
<dbReference type="PIRSF" id="PIRSF039090">
    <property type="entry name" value="Flis"/>
    <property type="match status" value="1"/>
</dbReference>
<dbReference type="KEGG" id="msea:METESE_37810"/>
<keyword evidence="7" id="KW-0175">Coiled coil</keyword>
<dbReference type="GO" id="GO:0044780">
    <property type="term" value="P:bacterial-type flagellum assembly"/>
    <property type="evidence" value="ECO:0007669"/>
    <property type="project" value="InterPro"/>
</dbReference>
<keyword evidence="5" id="KW-0143">Chaperone</keyword>
<evidence type="ECO:0000256" key="4">
    <source>
        <dbReference type="ARBA" id="ARBA00022795"/>
    </source>
</evidence>
<evidence type="ECO:0000256" key="6">
    <source>
        <dbReference type="PIRNR" id="PIRNR039090"/>
    </source>
</evidence>
<dbReference type="Pfam" id="PF02561">
    <property type="entry name" value="FliS"/>
    <property type="match status" value="1"/>
</dbReference>
<dbReference type="PANTHER" id="PTHR34773:SF1">
    <property type="entry name" value="FLAGELLAR SECRETION CHAPERONE FLIS"/>
    <property type="match status" value="1"/>
</dbReference>
<evidence type="ECO:0000256" key="3">
    <source>
        <dbReference type="ARBA" id="ARBA00022490"/>
    </source>
</evidence>
<dbReference type="SUPFAM" id="SSF101116">
    <property type="entry name" value="Flagellar export chaperone FliS"/>
    <property type="match status" value="1"/>
</dbReference>
<dbReference type="Proteomes" id="UP001228113">
    <property type="component" value="Chromosome"/>
</dbReference>
<dbReference type="Gene3D" id="1.20.120.340">
    <property type="entry name" value="Flagellar protein FliS"/>
    <property type="match status" value="1"/>
</dbReference>
<keyword evidence="9" id="KW-1185">Reference proteome</keyword>
<accession>A0AA48HAC8</accession>